<feature type="region of interest" description="Disordered" evidence="2">
    <location>
        <begin position="262"/>
        <end position="285"/>
    </location>
</feature>
<feature type="region of interest" description="Disordered" evidence="2">
    <location>
        <begin position="211"/>
        <end position="244"/>
    </location>
</feature>
<keyword evidence="4" id="KW-1185">Reference proteome</keyword>
<comment type="caution">
    <text evidence="3">The sequence shown here is derived from an EMBL/GenBank/DDBJ whole genome shotgun (WGS) entry which is preliminary data.</text>
</comment>
<proteinExistence type="inferred from homology"/>
<dbReference type="AlphaFoldDB" id="A0A1Y2B0U6"/>
<dbReference type="InterPro" id="IPR038595">
    <property type="entry name" value="LOR_sf"/>
</dbReference>
<evidence type="ECO:0000313" key="3">
    <source>
        <dbReference type="EMBL" id="ORY28356.1"/>
    </source>
</evidence>
<reference evidence="3 4" key="1">
    <citation type="submission" date="2016-08" db="EMBL/GenBank/DDBJ databases">
        <title>A Parts List for Fungal Cellulosomes Revealed by Comparative Genomics.</title>
        <authorList>
            <consortium name="DOE Joint Genome Institute"/>
            <person name="Haitjema C.H."/>
            <person name="Gilmore S.P."/>
            <person name="Henske J.K."/>
            <person name="Solomon K.V."/>
            <person name="De Groot R."/>
            <person name="Kuo A."/>
            <person name="Mondo S.J."/>
            <person name="Salamov A.A."/>
            <person name="Labutti K."/>
            <person name="Zhao Z."/>
            <person name="Chiniquy J."/>
            <person name="Barry K."/>
            <person name="Brewer H.M."/>
            <person name="Purvine S.O."/>
            <person name="Wright A.T."/>
            <person name="Boxma B."/>
            <person name="Van Alen T."/>
            <person name="Hackstein J.H."/>
            <person name="Baker S.E."/>
            <person name="Grigoriev I.V."/>
            <person name="O'Malley M.A."/>
        </authorList>
    </citation>
    <scope>NUCLEOTIDE SEQUENCE [LARGE SCALE GENOMIC DNA]</scope>
    <source>
        <strain evidence="3 4">G1</strain>
    </source>
</reference>
<feature type="compositionally biased region" description="Polar residues" evidence="2">
    <location>
        <begin position="273"/>
        <end position="285"/>
    </location>
</feature>
<feature type="compositionally biased region" description="Basic and acidic residues" evidence="2">
    <location>
        <begin position="262"/>
        <end position="272"/>
    </location>
</feature>
<dbReference type="Proteomes" id="UP000193920">
    <property type="component" value="Unassembled WGS sequence"/>
</dbReference>
<dbReference type="Pfam" id="PF04525">
    <property type="entry name" value="LOR"/>
    <property type="match status" value="1"/>
</dbReference>
<evidence type="ECO:0000256" key="1">
    <source>
        <dbReference type="ARBA" id="ARBA00005437"/>
    </source>
</evidence>
<organism evidence="3 4">
    <name type="scientific">Neocallimastix californiae</name>
    <dbReference type="NCBI Taxonomy" id="1754190"/>
    <lineage>
        <taxon>Eukaryota</taxon>
        <taxon>Fungi</taxon>
        <taxon>Fungi incertae sedis</taxon>
        <taxon>Chytridiomycota</taxon>
        <taxon>Chytridiomycota incertae sedis</taxon>
        <taxon>Neocallimastigomycetes</taxon>
        <taxon>Neocallimastigales</taxon>
        <taxon>Neocallimastigaceae</taxon>
        <taxon>Neocallimastix</taxon>
    </lineage>
</organism>
<feature type="compositionally biased region" description="Low complexity" evidence="2">
    <location>
        <begin position="218"/>
        <end position="242"/>
    </location>
</feature>
<dbReference type="SUPFAM" id="SSF54518">
    <property type="entry name" value="Tubby C-terminal domain-like"/>
    <property type="match status" value="1"/>
</dbReference>
<dbReference type="InterPro" id="IPR025659">
    <property type="entry name" value="Tubby-like_C"/>
</dbReference>
<evidence type="ECO:0000313" key="4">
    <source>
        <dbReference type="Proteomes" id="UP000193920"/>
    </source>
</evidence>
<dbReference type="Gene3D" id="2.40.160.200">
    <property type="entry name" value="LURP1-related"/>
    <property type="match status" value="1"/>
</dbReference>
<sequence length="285" mass="33351">MGNSYSLKGQELQDAPNEIYLHDKTYVFNKKYTVNVKKDLVHGKKRYVFYEKTNNIYFLMFKPHFENKELFLCDMRNRPVLNLKTNIEKKSSKIFLKDENVKFRVKIKFANDKIKVYFVNKANGKKEVLNIKSNKKLTQVGIYYGEIEENPSLIAKFYLKEKDRDLLVTKEYNYIYEISSGVDISFMAMLAIFLNRYRIYLSNRTSLYSSKEIEPHRSSNSSRTLSSNGSVRSRGSSKSSKLSLKDVKISNISTHSNSDIENRISFPRDADNRSSYTKRISSLEF</sequence>
<dbReference type="InterPro" id="IPR007612">
    <property type="entry name" value="LOR"/>
</dbReference>
<evidence type="ECO:0000256" key="2">
    <source>
        <dbReference type="SAM" id="MobiDB-lite"/>
    </source>
</evidence>
<comment type="similarity">
    <text evidence="1">Belongs to the LOR family.</text>
</comment>
<dbReference type="EMBL" id="MCOG01000186">
    <property type="protein sequence ID" value="ORY28356.1"/>
    <property type="molecule type" value="Genomic_DNA"/>
</dbReference>
<evidence type="ECO:0008006" key="5">
    <source>
        <dbReference type="Google" id="ProtNLM"/>
    </source>
</evidence>
<name>A0A1Y2B0U6_9FUNG</name>
<protein>
    <recommendedName>
        <fullName evidence="5">Tubby C-terminal domain-containing protein</fullName>
    </recommendedName>
</protein>
<accession>A0A1Y2B0U6</accession>
<gene>
    <name evidence="3" type="ORF">LY90DRAFT_513153</name>
</gene>